<sequence length="57" mass="6662">MAKRIYTYRLMKRDRQVLPLPIDAQILCLQEQFGEAHVSVMLEADEPAKYKPRTIVS</sequence>
<evidence type="ECO:0000313" key="1">
    <source>
        <dbReference type="EMBL" id="SPQ00502.1"/>
    </source>
</evidence>
<proteinExistence type="predicted"/>
<dbReference type="AlphaFoldDB" id="A0A2U3QGH5"/>
<dbReference type="EMBL" id="OUUY01000070">
    <property type="protein sequence ID" value="SPQ00502.1"/>
    <property type="molecule type" value="Genomic_DNA"/>
</dbReference>
<protein>
    <submittedName>
        <fullName evidence="1">Uncharacterized protein</fullName>
    </submittedName>
</protein>
<organism evidence="1 2">
    <name type="scientific">Candidatus Sulfobium mesophilum</name>
    <dbReference type="NCBI Taxonomy" id="2016548"/>
    <lineage>
        <taxon>Bacteria</taxon>
        <taxon>Pseudomonadati</taxon>
        <taxon>Nitrospirota</taxon>
        <taxon>Nitrospiria</taxon>
        <taxon>Nitrospirales</taxon>
        <taxon>Nitrospiraceae</taxon>
        <taxon>Candidatus Sulfobium</taxon>
    </lineage>
</organism>
<gene>
    <name evidence="1" type="ORF">NBG4_250034</name>
</gene>
<dbReference type="Proteomes" id="UP000245125">
    <property type="component" value="Unassembled WGS sequence"/>
</dbReference>
<evidence type="ECO:0000313" key="2">
    <source>
        <dbReference type="Proteomes" id="UP000245125"/>
    </source>
</evidence>
<keyword evidence="2" id="KW-1185">Reference proteome</keyword>
<accession>A0A2U3QGH5</accession>
<name>A0A2U3QGH5_9BACT</name>
<reference evidence="2" key="1">
    <citation type="submission" date="2018-03" db="EMBL/GenBank/DDBJ databases">
        <authorList>
            <person name="Zecchin S."/>
        </authorList>
    </citation>
    <scope>NUCLEOTIDE SEQUENCE [LARGE SCALE GENOMIC DNA]</scope>
</reference>